<dbReference type="Proteomes" id="UP000663880">
    <property type="component" value="Unassembled WGS sequence"/>
</dbReference>
<evidence type="ECO:0008006" key="3">
    <source>
        <dbReference type="Google" id="ProtNLM"/>
    </source>
</evidence>
<dbReference type="InterPro" id="IPR027417">
    <property type="entry name" value="P-loop_NTPase"/>
</dbReference>
<organism evidence="1 2">
    <name type="scientific">Pieris macdunnoughi</name>
    <dbReference type="NCBI Taxonomy" id="345717"/>
    <lineage>
        <taxon>Eukaryota</taxon>
        <taxon>Metazoa</taxon>
        <taxon>Ecdysozoa</taxon>
        <taxon>Arthropoda</taxon>
        <taxon>Hexapoda</taxon>
        <taxon>Insecta</taxon>
        <taxon>Pterygota</taxon>
        <taxon>Neoptera</taxon>
        <taxon>Endopterygota</taxon>
        <taxon>Lepidoptera</taxon>
        <taxon>Glossata</taxon>
        <taxon>Ditrysia</taxon>
        <taxon>Papilionoidea</taxon>
        <taxon>Pieridae</taxon>
        <taxon>Pierinae</taxon>
        <taxon>Pieris</taxon>
    </lineage>
</organism>
<dbReference type="Gene3D" id="3.40.50.300">
    <property type="entry name" value="P-loop containing nucleotide triphosphate hydrolases"/>
    <property type="match status" value="1"/>
</dbReference>
<comment type="caution">
    <text evidence="1">The sequence shown here is derived from an EMBL/GenBank/DDBJ whole genome shotgun (WGS) entry which is preliminary data.</text>
</comment>
<accession>A0A821QV64</accession>
<name>A0A821QV64_9NEOP</name>
<dbReference type="Pfam" id="PF11111">
    <property type="entry name" value="CENP-M"/>
    <property type="match status" value="1"/>
</dbReference>
<reference evidence="1" key="1">
    <citation type="submission" date="2021-02" db="EMBL/GenBank/DDBJ databases">
        <authorList>
            <person name="Steward A R."/>
        </authorList>
    </citation>
    <scope>NUCLEOTIDE SEQUENCE</scope>
</reference>
<evidence type="ECO:0000313" key="1">
    <source>
        <dbReference type="EMBL" id="CAF4831086.1"/>
    </source>
</evidence>
<keyword evidence="2" id="KW-1185">Reference proteome</keyword>
<dbReference type="OrthoDB" id="8110633at2759"/>
<dbReference type="InterPro" id="IPR020987">
    <property type="entry name" value="Centromere_Cenp-M"/>
</dbReference>
<evidence type="ECO:0000313" key="2">
    <source>
        <dbReference type="Proteomes" id="UP000663880"/>
    </source>
</evidence>
<proteinExistence type="predicted"/>
<sequence>MSYIEEDNMLTAPWVGQTSYKNGLTIVVLAVNRDIVENISEALIHVHKKEDFQWKIIVLRCIDLERIISQSDITGRVGIDFMVIAIDLSAVFCIEWVRKMLDKVHPDLKMRRVVLVNPCGLSVDSMAVNTSDVLSFCKENKLEMINANVAKKDEAEYLAQRLLNFIGASIGYKTGIPNLNIL</sequence>
<gene>
    <name evidence="1" type="ORF">PMACD_LOCUS5298</name>
</gene>
<dbReference type="EMBL" id="CAJOBZ010000010">
    <property type="protein sequence ID" value="CAF4831086.1"/>
    <property type="molecule type" value="Genomic_DNA"/>
</dbReference>
<protein>
    <recommendedName>
        <fullName evidence="3">Centromere protein M</fullName>
    </recommendedName>
</protein>
<dbReference type="AlphaFoldDB" id="A0A821QV64"/>